<dbReference type="GO" id="GO:0000293">
    <property type="term" value="F:ferric-chelate reductase activity"/>
    <property type="evidence" value="ECO:0007669"/>
    <property type="project" value="UniProtKB-ARBA"/>
</dbReference>
<keyword evidence="6" id="KW-0560">Oxidoreductase</keyword>
<proteinExistence type="inferred from homology"/>
<feature type="transmembrane region" description="Helical" evidence="11">
    <location>
        <begin position="108"/>
        <end position="127"/>
    </location>
</feature>
<dbReference type="GO" id="GO:0015677">
    <property type="term" value="P:copper ion import"/>
    <property type="evidence" value="ECO:0007669"/>
    <property type="project" value="TreeGrafter"/>
</dbReference>
<comment type="subcellular location">
    <subcellularLocation>
        <location evidence="1">Membrane</location>
        <topology evidence="1">Multi-pass membrane protein</topology>
    </subcellularLocation>
</comment>
<sequence>MTSDLAHAGSASSLGEAVARVRATSGTSSISTASRRPLRKRFLNLLGILLVSSLLIITVTLSFRHPTLNSDRTSKPIDGDADDTTVDSGPEHGQETHADYRLTKRIELYQASWLATALWVGLAVLLVRHQWRTLNPQGRRFLFSSISTTESESQQEIHPTHGWISVLWHRWTLRSFSIPLVLDDGVFAWKFLAVVAYALINLWLLIRPTPASVFHEGETSLISAGWLSKVPKEESALDATDILELVIYPSHHEVANRAAVLGLTNFAFMVPLVIRNSIITRLTGLSYLHLIPLHKTLGRTGFALIAYHASYQISRNYEKQQGSIIMTFASNARHFWGTWTFAGVCTLAIVSHPAIRKYRFEFFYISHVCAYLVVMMAGSQHTAAFLPYMSIGFLLWVADRCLRYARGMWFSPQVMHDRQITRIVASDVLRLAFNLQKTDIAAQTSVGLRRLLDTLQGWPTYAPGQHAYIYIQPSVTTSLQQLLQSIFGVWHPYTIVPLHIYTLNHSSPMPSQSHLFSDADAHSGYELNELPHTSSNDSLMESDAPSPMSRASHPRYSNSQRPWASSSTVSLPGSIPAIAMYIQNLGSFSSKLLTVASSSTTAFDIHMDGPYGTCALPRPFAQFPCVAFVCTGIGITPGLVWLKDLAASSSSHRVRHIYLIWSLRHVDMYRAFTSELDALSHTPSLSITMHIHITRSEISDPAILTTRPDIPALLKAVKFSFPDCDTAMFAFHVNGRLPFVVCGRDRGRGGDGYGGGSGGARGAGGVPGVVFTHINFGLYIGARECGV</sequence>
<feature type="compositionally biased region" description="Polar residues" evidence="10">
    <location>
        <begin position="555"/>
        <end position="565"/>
    </location>
</feature>
<evidence type="ECO:0000256" key="3">
    <source>
        <dbReference type="ARBA" id="ARBA00022448"/>
    </source>
</evidence>
<dbReference type="GO" id="GO:0006826">
    <property type="term" value="P:iron ion transport"/>
    <property type="evidence" value="ECO:0007669"/>
    <property type="project" value="TreeGrafter"/>
</dbReference>
<comment type="caution">
    <text evidence="13">The sequence shown here is derived from an EMBL/GenBank/DDBJ whole genome shotgun (WGS) entry which is preliminary data.</text>
</comment>
<evidence type="ECO:0000256" key="1">
    <source>
        <dbReference type="ARBA" id="ARBA00004141"/>
    </source>
</evidence>
<keyword evidence="7" id="KW-0406">Ion transport</keyword>
<reference evidence="13 14" key="1">
    <citation type="journal article" date="2017" name="Mycologia">
        <title>Bifiguratus adelaidae, gen. et sp. nov., a new member of Mucoromycotina in endophytic and soil-dwelling habitats.</title>
        <authorList>
            <person name="Torres-Cruz T.J."/>
            <person name="Billingsley Tobias T.L."/>
            <person name="Almatruk M."/>
            <person name="Hesse C."/>
            <person name="Kuske C.R."/>
            <person name="Desiro A."/>
            <person name="Benucci G.M."/>
            <person name="Bonito G."/>
            <person name="Stajich J.E."/>
            <person name="Dunlap C."/>
            <person name="Arnold A.E."/>
            <person name="Porras-Alfaro A."/>
        </authorList>
    </citation>
    <scope>NUCLEOTIDE SEQUENCE [LARGE SCALE GENOMIC DNA]</scope>
    <source>
        <strain evidence="13 14">AZ0501</strain>
    </source>
</reference>
<dbReference type="Proteomes" id="UP000242875">
    <property type="component" value="Unassembled WGS sequence"/>
</dbReference>
<evidence type="ECO:0000256" key="9">
    <source>
        <dbReference type="ARBA" id="ARBA00023180"/>
    </source>
</evidence>
<evidence type="ECO:0000313" key="14">
    <source>
        <dbReference type="Proteomes" id="UP000242875"/>
    </source>
</evidence>
<protein>
    <recommendedName>
        <fullName evidence="12">FAD-binding FR-type domain-containing protein</fullName>
    </recommendedName>
</protein>
<feature type="region of interest" description="Disordered" evidence="10">
    <location>
        <begin position="70"/>
        <end position="95"/>
    </location>
</feature>
<dbReference type="SUPFAM" id="SSF52343">
    <property type="entry name" value="Ferredoxin reductase-like, C-terminal NADP-linked domain"/>
    <property type="match status" value="1"/>
</dbReference>
<organism evidence="13 14">
    <name type="scientific">Bifiguratus adelaidae</name>
    <dbReference type="NCBI Taxonomy" id="1938954"/>
    <lineage>
        <taxon>Eukaryota</taxon>
        <taxon>Fungi</taxon>
        <taxon>Fungi incertae sedis</taxon>
        <taxon>Mucoromycota</taxon>
        <taxon>Mucoromycotina</taxon>
        <taxon>Endogonomycetes</taxon>
        <taxon>Endogonales</taxon>
        <taxon>Endogonales incertae sedis</taxon>
        <taxon>Bifiguratus</taxon>
    </lineage>
</organism>
<gene>
    <name evidence="13" type="ORF">BZG36_05002</name>
</gene>
<dbReference type="OrthoDB" id="167398at2759"/>
<dbReference type="GO" id="GO:0006879">
    <property type="term" value="P:intracellular iron ion homeostasis"/>
    <property type="evidence" value="ECO:0007669"/>
    <property type="project" value="TreeGrafter"/>
</dbReference>
<dbReference type="CDD" id="cd06186">
    <property type="entry name" value="NOX_Duox_like_FAD_NADP"/>
    <property type="match status" value="1"/>
</dbReference>
<dbReference type="InterPro" id="IPR051410">
    <property type="entry name" value="Ferric/Cupric_Reductase"/>
</dbReference>
<evidence type="ECO:0000256" key="6">
    <source>
        <dbReference type="ARBA" id="ARBA00023002"/>
    </source>
</evidence>
<feature type="domain" description="FAD-binding FR-type" evidence="12">
    <location>
        <begin position="407"/>
        <end position="617"/>
    </location>
</feature>
<dbReference type="PANTHER" id="PTHR32361">
    <property type="entry name" value="FERRIC/CUPRIC REDUCTASE TRANSMEMBRANE COMPONENT"/>
    <property type="match status" value="1"/>
</dbReference>
<keyword evidence="4 11" id="KW-0812">Transmembrane</keyword>
<feature type="transmembrane region" description="Helical" evidence="11">
    <location>
        <begin position="187"/>
        <end position="206"/>
    </location>
</feature>
<dbReference type="InterPro" id="IPR017927">
    <property type="entry name" value="FAD-bd_FR_type"/>
</dbReference>
<feature type="region of interest" description="Disordered" evidence="10">
    <location>
        <begin position="527"/>
        <end position="565"/>
    </location>
</feature>
<dbReference type="EMBL" id="MVBO01000183">
    <property type="protein sequence ID" value="OZJ02153.1"/>
    <property type="molecule type" value="Genomic_DNA"/>
</dbReference>
<feature type="transmembrane region" description="Helical" evidence="11">
    <location>
        <begin position="42"/>
        <end position="63"/>
    </location>
</feature>
<dbReference type="InterPro" id="IPR039261">
    <property type="entry name" value="FNR_nucleotide-bd"/>
</dbReference>
<dbReference type="Pfam" id="PF08030">
    <property type="entry name" value="NAD_binding_6"/>
    <property type="match status" value="1"/>
</dbReference>
<evidence type="ECO:0000256" key="10">
    <source>
        <dbReference type="SAM" id="MobiDB-lite"/>
    </source>
</evidence>
<evidence type="ECO:0000259" key="12">
    <source>
        <dbReference type="PROSITE" id="PS51384"/>
    </source>
</evidence>
<feature type="transmembrane region" description="Helical" evidence="11">
    <location>
        <begin position="362"/>
        <end position="379"/>
    </location>
</feature>
<evidence type="ECO:0000256" key="4">
    <source>
        <dbReference type="ARBA" id="ARBA00022692"/>
    </source>
</evidence>
<evidence type="ECO:0000256" key="11">
    <source>
        <dbReference type="SAM" id="Phobius"/>
    </source>
</evidence>
<feature type="non-terminal residue" evidence="13">
    <location>
        <position position="787"/>
    </location>
</feature>
<name>A0A261XV00_9FUNG</name>
<evidence type="ECO:0000256" key="7">
    <source>
        <dbReference type="ARBA" id="ARBA00023065"/>
    </source>
</evidence>
<keyword evidence="5 11" id="KW-1133">Transmembrane helix</keyword>
<evidence type="ECO:0000256" key="2">
    <source>
        <dbReference type="ARBA" id="ARBA00006278"/>
    </source>
</evidence>
<feature type="transmembrane region" description="Helical" evidence="11">
    <location>
        <begin position="334"/>
        <end position="355"/>
    </location>
</feature>
<keyword evidence="3" id="KW-0813">Transport</keyword>
<keyword evidence="14" id="KW-1185">Reference proteome</keyword>
<evidence type="ECO:0000313" key="13">
    <source>
        <dbReference type="EMBL" id="OZJ02153.1"/>
    </source>
</evidence>
<dbReference type="GO" id="GO:0005886">
    <property type="term" value="C:plasma membrane"/>
    <property type="evidence" value="ECO:0007669"/>
    <property type="project" value="TreeGrafter"/>
</dbReference>
<dbReference type="InterPro" id="IPR013130">
    <property type="entry name" value="Fe3_Rdtase_TM_dom"/>
</dbReference>
<dbReference type="AlphaFoldDB" id="A0A261XV00"/>
<dbReference type="Pfam" id="PF01794">
    <property type="entry name" value="Ferric_reduct"/>
    <property type="match status" value="1"/>
</dbReference>
<evidence type="ECO:0000256" key="8">
    <source>
        <dbReference type="ARBA" id="ARBA00023136"/>
    </source>
</evidence>
<evidence type="ECO:0000256" key="5">
    <source>
        <dbReference type="ARBA" id="ARBA00022989"/>
    </source>
</evidence>
<dbReference type="PANTHER" id="PTHR32361:SF9">
    <property type="entry name" value="FERRIC REDUCTASE TRANSMEMBRANE COMPONENT 3-RELATED"/>
    <property type="match status" value="1"/>
</dbReference>
<dbReference type="Gene3D" id="3.40.50.80">
    <property type="entry name" value="Nucleotide-binding domain of ferredoxin-NADP reductase (FNR) module"/>
    <property type="match status" value="1"/>
</dbReference>
<dbReference type="PROSITE" id="PS51384">
    <property type="entry name" value="FAD_FR"/>
    <property type="match status" value="1"/>
</dbReference>
<keyword evidence="9" id="KW-0325">Glycoprotein</keyword>
<comment type="similarity">
    <text evidence="2">Belongs to the ferric reductase (FRE) family.</text>
</comment>
<accession>A0A261XV00</accession>
<keyword evidence="8 11" id="KW-0472">Membrane</keyword>
<dbReference type="InterPro" id="IPR013121">
    <property type="entry name" value="Fe_red_NAD-bd_6"/>
</dbReference>